<dbReference type="InterPro" id="IPR040339">
    <property type="entry name" value="At1g16860-like"/>
</dbReference>
<gene>
    <name evidence="2" type="ORF">NE237_030860</name>
</gene>
<dbReference type="AlphaFoldDB" id="A0A9Q0GUI4"/>
<feature type="transmembrane region" description="Helical" evidence="1">
    <location>
        <begin position="21"/>
        <end position="43"/>
    </location>
</feature>
<protein>
    <submittedName>
        <fullName evidence="2">Uncharacterized protein</fullName>
    </submittedName>
</protein>
<dbReference type="PANTHER" id="PTHR33709:SF20">
    <property type="entry name" value="OS04G0541900 PROTEIN"/>
    <property type="match status" value="1"/>
</dbReference>
<proteinExistence type="predicted"/>
<dbReference type="OrthoDB" id="1875545at2759"/>
<reference evidence="2" key="1">
    <citation type="journal article" date="2023" name="Plant J.">
        <title>The genome of the king protea, Protea cynaroides.</title>
        <authorList>
            <person name="Chang J."/>
            <person name="Duong T.A."/>
            <person name="Schoeman C."/>
            <person name="Ma X."/>
            <person name="Roodt D."/>
            <person name="Barker N."/>
            <person name="Li Z."/>
            <person name="Van de Peer Y."/>
            <person name="Mizrachi E."/>
        </authorList>
    </citation>
    <scope>NUCLEOTIDE SEQUENCE</scope>
    <source>
        <tissue evidence="2">Young leaves</tissue>
    </source>
</reference>
<keyword evidence="1" id="KW-0472">Membrane</keyword>
<accession>A0A9Q0GUI4</accession>
<evidence type="ECO:0000313" key="3">
    <source>
        <dbReference type="Proteomes" id="UP001141806"/>
    </source>
</evidence>
<keyword evidence="1" id="KW-0812">Transmembrane</keyword>
<keyword evidence="3" id="KW-1185">Reference proteome</keyword>
<comment type="caution">
    <text evidence="2">The sequence shown here is derived from an EMBL/GenBank/DDBJ whole genome shotgun (WGS) entry which is preliminary data.</text>
</comment>
<dbReference type="PANTHER" id="PTHR33709">
    <property type="entry name" value="OSJNBA0035M09.9 PROTEIN"/>
    <property type="match status" value="1"/>
</dbReference>
<feature type="transmembrane region" description="Helical" evidence="1">
    <location>
        <begin position="49"/>
        <end position="70"/>
    </location>
</feature>
<dbReference type="Proteomes" id="UP001141806">
    <property type="component" value="Unassembled WGS sequence"/>
</dbReference>
<evidence type="ECO:0000256" key="1">
    <source>
        <dbReference type="SAM" id="Phobius"/>
    </source>
</evidence>
<name>A0A9Q0GUI4_9MAGN</name>
<organism evidence="2 3">
    <name type="scientific">Protea cynaroides</name>
    <dbReference type="NCBI Taxonomy" id="273540"/>
    <lineage>
        <taxon>Eukaryota</taxon>
        <taxon>Viridiplantae</taxon>
        <taxon>Streptophyta</taxon>
        <taxon>Embryophyta</taxon>
        <taxon>Tracheophyta</taxon>
        <taxon>Spermatophyta</taxon>
        <taxon>Magnoliopsida</taxon>
        <taxon>Proteales</taxon>
        <taxon>Proteaceae</taxon>
        <taxon>Protea</taxon>
    </lineage>
</organism>
<keyword evidence="1" id="KW-1133">Transmembrane helix</keyword>
<dbReference type="EMBL" id="JAMYWD010000012">
    <property type="protein sequence ID" value="KAJ4954028.1"/>
    <property type="molecule type" value="Genomic_DNA"/>
</dbReference>
<sequence length="284" mass="32154">MNDLSDAFRDRHCYNCKPIPAPVFCVLIPLFFIGLTFSVFILVVVHNAFFFAFLFVLSALVVAFLAWNTLSWRKNKAILLFLDSFPDSDLRSARHGQLVKLTGIASCGSIPLESSYERVPRCFYTSTLLYEYIGFRLKAASSDHRCLQWTLAYSERFSTDFYITDIKSGMRAVVKAGYGSKVTPLIVENTLVNTTNGHSILSAYLRKWLAERNLSTEARLLHLKEGYINEGSYVTVMGVLHRDNNIVMILPPHEIISTGCQWRKLLLPVYFDGLILRVIGTTAC</sequence>
<evidence type="ECO:0000313" key="2">
    <source>
        <dbReference type="EMBL" id="KAJ4954028.1"/>
    </source>
</evidence>